<dbReference type="KEGG" id="sfol:H3H32_16650"/>
<proteinExistence type="predicted"/>
<evidence type="ECO:0000313" key="1">
    <source>
        <dbReference type="EMBL" id="QMW06399.1"/>
    </source>
</evidence>
<organism evidence="1 2">
    <name type="scientific">Spirosoma foliorum</name>
    <dbReference type="NCBI Taxonomy" id="2710596"/>
    <lineage>
        <taxon>Bacteria</taxon>
        <taxon>Pseudomonadati</taxon>
        <taxon>Bacteroidota</taxon>
        <taxon>Cytophagia</taxon>
        <taxon>Cytophagales</taxon>
        <taxon>Cytophagaceae</taxon>
        <taxon>Spirosoma</taxon>
    </lineage>
</organism>
<evidence type="ECO:0000313" key="2">
    <source>
        <dbReference type="Proteomes" id="UP000515369"/>
    </source>
</evidence>
<dbReference type="Proteomes" id="UP000515369">
    <property type="component" value="Chromosome"/>
</dbReference>
<keyword evidence="2" id="KW-1185">Reference proteome</keyword>
<sequence length="88" mass="10039">MINLINMTCELDHNRQPVGPHKTTITLNPEAEKTFKGEVFQFMEIEMMQGSRTILANGQIEYEFLLDNKKASILRKALVIAVFPTTNN</sequence>
<dbReference type="AlphaFoldDB" id="A0A7G5H5K7"/>
<dbReference type="RefSeq" id="WP_182463768.1">
    <property type="nucleotide sequence ID" value="NZ_CP059732.1"/>
</dbReference>
<name>A0A7G5H5K7_9BACT</name>
<accession>A0A7G5H5K7</accession>
<gene>
    <name evidence="1" type="ORF">H3H32_16650</name>
</gene>
<reference evidence="1 2" key="1">
    <citation type="submission" date="2020-07" db="EMBL/GenBank/DDBJ databases">
        <title>Spirosoma foliorum sp. nov., isolated from the leaves on the Nejang mountain Korea, Republic of.</title>
        <authorList>
            <person name="Ho H."/>
            <person name="Lee Y.-J."/>
            <person name="Nurcahyanto D.-A."/>
            <person name="Kim S.-G."/>
        </authorList>
    </citation>
    <scope>NUCLEOTIDE SEQUENCE [LARGE SCALE GENOMIC DNA]</scope>
    <source>
        <strain evidence="1 2">PL0136</strain>
    </source>
</reference>
<dbReference type="EMBL" id="CP059732">
    <property type="protein sequence ID" value="QMW06399.1"/>
    <property type="molecule type" value="Genomic_DNA"/>
</dbReference>
<protein>
    <submittedName>
        <fullName evidence="1">Uncharacterized protein</fullName>
    </submittedName>
</protein>